<evidence type="ECO:0000313" key="2">
    <source>
        <dbReference type="Proteomes" id="UP000499080"/>
    </source>
</evidence>
<dbReference type="EMBL" id="BGPR01000741">
    <property type="protein sequence ID" value="GBM33783.1"/>
    <property type="molecule type" value="Genomic_DNA"/>
</dbReference>
<protein>
    <submittedName>
        <fullName evidence="1">Uncharacterized protein</fullName>
    </submittedName>
</protein>
<proteinExistence type="predicted"/>
<keyword evidence="2" id="KW-1185">Reference proteome</keyword>
<organism evidence="1 2">
    <name type="scientific">Araneus ventricosus</name>
    <name type="common">Orbweaver spider</name>
    <name type="synonym">Epeira ventricosa</name>
    <dbReference type="NCBI Taxonomy" id="182803"/>
    <lineage>
        <taxon>Eukaryota</taxon>
        <taxon>Metazoa</taxon>
        <taxon>Ecdysozoa</taxon>
        <taxon>Arthropoda</taxon>
        <taxon>Chelicerata</taxon>
        <taxon>Arachnida</taxon>
        <taxon>Araneae</taxon>
        <taxon>Araneomorphae</taxon>
        <taxon>Entelegynae</taxon>
        <taxon>Araneoidea</taxon>
        <taxon>Araneidae</taxon>
        <taxon>Araneus</taxon>
    </lineage>
</organism>
<evidence type="ECO:0000313" key="1">
    <source>
        <dbReference type="EMBL" id="GBM33783.1"/>
    </source>
</evidence>
<gene>
    <name evidence="1" type="ORF">AVEN_183041_1</name>
</gene>
<name>A0A4Y2EX34_ARAVE</name>
<dbReference type="AlphaFoldDB" id="A0A4Y2EX34"/>
<comment type="caution">
    <text evidence="1">The sequence shown here is derived from an EMBL/GenBank/DDBJ whole genome shotgun (WGS) entry which is preliminary data.</text>
</comment>
<dbReference type="Gene3D" id="3.30.760.10">
    <property type="entry name" value="RNA Cap, Translation Initiation Factor Eif4e"/>
    <property type="match status" value="1"/>
</dbReference>
<reference evidence="1 2" key="1">
    <citation type="journal article" date="2019" name="Sci. Rep.">
        <title>Orb-weaving spider Araneus ventricosus genome elucidates the spidroin gene catalogue.</title>
        <authorList>
            <person name="Kono N."/>
            <person name="Nakamura H."/>
            <person name="Ohtoshi R."/>
            <person name="Moran D.A.P."/>
            <person name="Shinohara A."/>
            <person name="Yoshida Y."/>
            <person name="Fujiwara M."/>
            <person name="Mori M."/>
            <person name="Tomita M."/>
            <person name="Arakawa K."/>
        </authorList>
    </citation>
    <scope>NUCLEOTIDE SEQUENCE [LARGE SCALE GENOMIC DNA]</scope>
</reference>
<dbReference type="SUPFAM" id="SSF55418">
    <property type="entry name" value="eIF4e-like"/>
    <property type="match status" value="1"/>
</dbReference>
<dbReference type="Proteomes" id="UP000499080">
    <property type="component" value="Unassembled WGS sequence"/>
</dbReference>
<sequence length="323" mass="37159">MLDKSSHKGFWSLICDCETVSPTCSTGINTMLEILSKLQEKLPELFPMPPKAMRHNELDNLLVFTSDDSVEGIKKSAEAIRSNVDFPFIMYYFLKKDPNSKDKRMQYRHTPDGELYKSSNKDNSAGSSWKLISKNTKLTAVSDELLPSQVTDRDHIHLPTNEEDFKKATNGKGGKWILHCSDWETLDNLWKNLIRLYDTGVLVGLKSCSAKFSVTEISPSYHTKAIMCYTADADCKLSVKRAAQSIFICTGYDFEMYYKSNEASLVGRYRHEGFASVSKYMFTSRGEMFERDYLRRWKKIIFNEGEHEEIKKEHTEELKPTVL</sequence>
<dbReference type="InterPro" id="IPR023398">
    <property type="entry name" value="TIF_eIF4e-like"/>
</dbReference>
<accession>A0A4Y2EX34</accession>